<dbReference type="STRING" id="1314781.A0A165IIQ6"/>
<dbReference type="SUPFAM" id="SSF51735">
    <property type="entry name" value="NAD(P)-binding Rossmann-fold domains"/>
    <property type="match status" value="1"/>
</dbReference>
<dbReference type="PRINTS" id="PR00081">
    <property type="entry name" value="GDHRDH"/>
</dbReference>
<dbReference type="Proteomes" id="UP000077266">
    <property type="component" value="Unassembled WGS sequence"/>
</dbReference>
<accession>A0A165IIQ6</accession>
<dbReference type="GO" id="GO:0030497">
    <property type="term" value="P:fatty acid elongation"/>
    <property type="evidence" value="ECO:0007669"/>
    <property type="project" value="TreeGrafter"/>
</dbReference>
<dbReference type="Pfam" id="PF00106">
    <property type="entry name" value="adh_short"/>
    <property type="match status" value="1"/>
</dbReference>
<dbReference type="InterPro" id="IPR036291">
    <property type="entry name" value="NAD(P)-bd_dom_sf"/>
</dbReference>
<evidence type="ECO:0000313" key="5">
    <source>
        <dbReference type="Proteomes" id="UP000077266"/>
    </source>
</evidence>
<gene>
    <name evidence="4" type="ORF">EXIGLDRAFT_717061</name>
</gene>
<evidence type="ECO:0000256" key="2">
    <source>
        <dbReference type="ARBA" id="ARBA00023002"/>
    </source>
</evidence>
<dbReference type="PANTHER" id="PTHR43086">
    <property type="entry name" value="VERY-LONG-CHAIN 3-OXOOACYL-COA REDUCTASE"/>
    <property type="match status" value="1"/>
</dbReference>
<proteinExistence type="predicted"/>
<evidence type="ECO:0000256" key="3">
    <source>
        <dbReference type="SAM" id="Phobius"/>
    </source>
</evidence>
<protein>
    <submittedName>
        <fullName evidence="4">NAD(P)-binding protein</fullName>
    </submittedName>
</protein>
<evidence type="ECO:0000313" key="4">
    <source>
        <dbReference type="EMBL" id="KZV93455.1"/>
    </source>
</evidence>
<dbReference type="GO" id="GO:0005783">
    <property type="term" value="C:endoplasmic reticulum"/>
    <property type="evidence" value="ECO:0007669"/>
    <property type="project" value="TreeGrafter"/>
</dbReference>
<dbReference type="AlphaFoldDB" id="A0A165IIQ6"/>
<dbReference type="InParanoid" id="A0A165IIQ6"/>
<dbReference type="Gene3D" id="3.40.50.720">
    <property type="entry name" value="NAD(P)-binding Rossmann-like Domain"/>
    <property type="match status" value="1"/>
</dbReference>
<reference evidence="4 5" key="1">
    <citation type="journal article" date="2016" name="Mol. Biol. Evol.">
        <title>Comparative Genomics of Early-Diverging Mushroom-Forming Fungi Provides Insights into the Origins of Lignocellulose Decay Capabilities.</title>
        <authorList>
            <person name="Nagy L.G."/>
            <person name="Riley R."/>
            <person name="Tritt A."/>
            <person name="Adam C."/>
            <person name="Daum C."/>
            <person name="Floudas D."/>
            <person name="Sun H."/>
            <person name="Yadav J.S."/>
            <person name="Pangilinan J."/>
            <person name="Larsson K.H."/>
            <person name="Matsuura K."/>
            <person name="Barry K."/>
            <person name="Labutti K."/>
            <person name="Kuo R."/>
            <person name="Ohm R.A."/>
            <person name="Bhattacharya S.S."/>
            <person name="Shirouzu T."/>
            <person name="Yoshinaga Y."/>
            <person name="Martin F.M."/>
            <person name="Grigoriev I.V."/>
            <person name="Hibbett D.S."/>
        </authorList>
    </citation>
    <scope>NUCLEOTIDE SEQUENCE [LARGE SCALE GENOMIC DNA]</scope>
    <source>
        <strain evidence="4 5">HHB12029</strain>
    </source>
</reference>
<keyword evidence="3" id="KW-0472">Membrane</keyword>
<organism evidence="4 5">
    <name type="scientific">Exidia glandulosa HHB12029</name>
    <dbReference type="NCBI Taxonomy" id="1314781"/>
    <lineage>
        <taxon>Eukaryota</taxon>
        <taxon>Fungi</taxon>
        <taxon>Dikarya</taxon>
        <taxon>Basidiomycota</taxon>
        <taxon>Agaricomycotina</taxon>
        <taxon>Agaricomycetes</taxon>
        <taxon>Auriculariales</taxon>
        <taxon>Exidiaceae</taxon>
        <taxon>Exidia</taxon>
    </lineage>
</organism>
<dbReference type="InterPro" id="IPR002347">
    <property type="entry name" value="SDR_fam"/>
</dbReference>
<keyword evidence="3" id="KW-0812">Transmembrane</keyword>
<keyword evidence="5" id="KW-1185">Reference proteome</keyword>
<dbReference type="EMBL" id="KV425989">
    <property type="protein sequence ID" value="KZV93455.1"/>
    <property type="molecule type" value="Genomic_DNA"/>
</dbReference>
<dbReference type="PANTHER" id="PTHR43086:SF2">
    <property type="entry name" value="HYDROXYSTEROID DEHYDROGENASE-LIKE PROTEIN 1"/>
    <property type="match status" value="1"/>
</dbReference>
<evidence type="ECO:0000256" key="1">
    <source>
        <dbReference type="ARBA" id="ARBA00022857"/>
    </source>
</evidence>
<keyword evidence="3" id="KW-1133">Transmembrane helix</keyword>
<sequence length="320" mass="35826">MDSLTIAVYVLATFALLSILGTLYRLLVFTYTYFPGLHGRDINRYMWSERPYALVTGATDGIGKALALELYTRGFNVIIHGRNAEKLAAVREEVLASSPKQGDVRIWKEDAGTGRWDSKELLELTQGIDLTFVALVNGGKNILDHPLDGQTEDQVHHTMSLNFFFSVHVIRTLMPSLRASALRGPVALLGYGSLGTMGPFPHDAIYGASKRALEFVLWTVAADERFHKRGHNLNIKYIQLANVQSSFNTIPPNWQTPTSAAFAKEVLRRVDAPWRWVAPNLAHAFMAWFTELLPENLAEKIGQDIMAERWGEQITGKRSD</sequence>
<name>A0A165IIQ6_EXIGL</name>
<keyword evidence="1" id="KW-0521">NADP</keyword>
<feature type="transmembrane region" description="Helical" evidence="3">
    <location>
        <begin position="6"/>
        <end position="34"/>
    </location>
</feature>
<dbReference type="GO" id="GO:0016491">
    <property type="term" value="F:oxidoreductase activity"/>
    <property type="evidence" value="ECO:0007669"/>
    <property type="project" value="UniProtKB-KW"/>
</dbReference>
<keyword evidence="2" id="KW-0560">Oxidoreductase</keyword>
<dbReference type="OrthoDB" id="47007at2759"/>